<feature type="compositionally biased region" description="Basic and acidic residues" evidence="2">
    <location>
        <begin position="110"/>
        <end position="121"/>
    </location>
</feature>
<gene>
    <name evidence="3" type="ORF">SHERM_01435</name>
</gene>
<dbReference type="OrthoDB" id="5986190at2759"/>
<dbReference type="EMBL" id="CACSLK010020336">
    <property type="protein sequence ID" value="CAA0820197.1"/>
    <property type="molecule type" value="Genomic_DNA"/>
</dbReference>
<dbReference type="Gene3D" id="1.25.40.10">
    <property type="entry name" value="Tetratricopeptide repeat domain"/>
    <property type="match status" value="3"/>
</dbReference>
<evidence type="ECO:0000313" key="3">
    <source>
        <dbReference type="EMBL" id="CAA0820197.1"/>
    </source>
</evidence>
<name>A0A9N7MUP8_STRHE</name>
<dbReference type="PANTHER" id="PTHR46284">
    <property type="entry name" value="PROTEIN KINESIN LIGHT CHAIN-RELATED 3"/>
    <property type="match status" value="1"/>
</dbReference>
<sequence>MPEFAEAGPPDEAEDPTRAPHYVPHKEIFEERSPRSPLSTHSPPQSTENDSLDLAVDDIIAGSNSIDQLYHNICEMQSSDHSPSRRSFLSYGEESRIDSELRFLAGGNYMDEKTGPDENIIKARPPNTVGPTKGPSGKPPKVIPKKATGPARLGRTKKEDYLGPYLLKQARDMMIVGPGDGNLEKALELARRAAKSFEASPGPKPNLDFVMCLHVISALYCRLGRHAEAIPVLERSIEIMPGVVNSGSPEHALAKFAGCMQLGDTYAMLGQIENSISFYKAGLEIQREALGENDPRFAETCRYLAEAHVQAIQFDEAEKLCLLALDVHKQKNGGVSSGGSPEEAADRRLLGLICESRGDYETALEHYMLAGMSMAANGQNADVAAIDCSIGDAYLSLARYDEAVFAYQKALNTFKSSRGESHPSVAMVFVRLADLYNKIGKFSESKSYCENAIRIYSKPLNGVPPEEIASGLVDISAIFESMNEPEKALELLRKAVDLYGNAPGQQGIIAGIEAQMGVLYYILGSYSESYESLRSAVQKFRAIGEKKKSAIFGIALNQMGLSCVQIFAINEAADLFEEARDILEVECGPYHADTLGVYSNLAGTYDAMGRTCDAIEILEYVVELREERLGTANPDVDDEKRRLAELLKVAGLVRRRKSRSLETLLDKHNITATPFDVQGS</sequence>
<evidence type="ECO:0000256" key="1">
    <source>
        <dbReference type="PROSITE-ProRule" id="PRU00339"/>
    </source>
</evidence>
<evidence type="ECO:0000256" key="2">
    <source>
        <dbReference type="SAM" id="MobiDB-lite"/>
    </source>
</evidence>
<dbReference type="Proteomes" id="UP001153555">
    <property type="component" value="Unassembled WGS sequence"/>
</dbReference>
<feature type="repeat" description="TPR" evidence="1">
    <location>
        <begin position="384"/>
        <end position="417"/>
    </location>
</feature>
<dbReference type="InterPro" id="IPR019734">
    <property type="entry name" value="TPR_rpt"/>
</dbReference>
<dbReference type="Pfam" id="PF13424">
    <property type="entry name" value="TPR_12"/>
    <property type="match status" value="2"/>
</dbReference>
<feature type="region of interest" description="Disordered" evidence="2">
    <location>
        <begin position="109"/>
        <end position="148"/>
    </location>
</feature>
<feature type="compositionally biased region" description="Basic and acidic residues" evidence="2">
    <location>
        <begin position="24"/>
        <end position="34"/>
    </location>
</feature>
<feature type="compositionally biased region" description="Polar residues" evidence="2">
    <location>
        <begin position="36"/>
        <end position="49"/>
    </location>
</feature>
<protein>
    <submittedName>
        <fullName evidence="3">Tetratricopeptide repeat (TPR)-like superfamily protein</fullName>
    </submittedName>
</protein>
<keyword evidence="1" id="KW-0802">TPR repeat</keyword>
<feature type="region of interest" description="Disordered" evidence="2">
    <location>
        <begin position="1"/>
        <end position="52"/>
    </location>
</feature>
<dbReference type="SUPFAM" id="SSF48452">
    <property type="entry name" value="TPR-like"/>
    <property type="match status" value="3"/>
</dbReference>
<dbReference type="Pfam" id="PF13181">
    <property type="entry name" value="TPR_8"/>
    <property type="match status" value="1"/>
</dbReference>
<organism evidence="3 4">
    <name type="scientific">Striga hermonthica</name>
    <name type="common">Purple witchweed</name>
    <name type="synonym">Buchnera hermonthica</name>
    <dbReference type="NCBI Taxonomy" id="68872"/>
    <lineage>
        <taxon>Eukaryota</taxon>
        <taxon>Viridiplantae</taxon>
        <taxon>Streptophyta</taxon>
        <taxon>Embryophyta</taxon>
        <taxon>Tracheophyta</taxon>
        <taxon>Spermatophyta</taxon>
        <taxon>Magnoliopsida</taxon>
        <taxon>eudicotyledons</taxon>
        <taxon>Gunneridae</taxon>
        <taxon>Pentapetalae</taxon>
        <taxon>asterids</taxon>
        <taxon>lamiids</taxon>
        <taxon>Lamiales</taxon>
        <taxon>Orobanchaceae</taxon>
        <taxon>Buchnereae</taxon>
        <taxon>Striga</taxon>
    </lineage>
</organism>
<accession>A0A9N7MUP8</accession>
<dbReference type="PANTHER" id="PTHR46284:SF1">
    <property type="entry name" value="PROTEIN KINESIN LIGHT CHAIN-RELATED 2"/>
    <property type="match status" value="1"/>
</dbReference>
<dbReference type="SMART" id="SM00028">
    <property type="entry name" value="TPR"/>
    <property type="match status" value="10"/>
</dbReference>
<dbReference type="AlphaFoldDB" id="A0A9N7MUP8"/>
<dbReference type="Pfam" id="PF13374">
    <property type="entry name" value="TPR_10"/>
    <property type="match status" value="1"/>
</dbReference>
<dbReference type="InterPro" id="IPR011990">
    <property type="entry name" value="TPR-like_helical_dom_sf"/>
</dbReference>
<reference evidence="3" key="1">
    <citation type="submission" date="2019-12" db="EMBL/GenBank/DDBJ databases">
        <authorList>
            <person name="Scholes J."/>
        </authorList>
    </citation>
    <scope>NUCLEOTIDE SEQUENCE</scope>
</reference>
<dbReference type="PROSITE" id="PS50005">
    <property type="entry name" value="TPR"/>
    <property type="match status" value="1"/>
</dbReference>
<proteinExistence type="predicted"/>
<evidence type="ECO:0000313" key="4">
    <source>
        <dbReference type="Proteomes" id="UP001153555"/>
    </source>
</evidence>
<comment type="caution">
    <text evidence="3">The sequence shown here is derived from an EMBL/GenBank/DDBJ whole genome shotgun (WGS) entry which is preliminary data.</text>
</comment>
<keyword evidence="4" id="KW-1185">Reference proteome</keyword>